<dbReference type="GO" id="GO:0042802">
    <property type="term" value="F:identical protein binding"/>
    <property type="evidence" value="ECO:0007669"/>
    <property type="project" value="Ensembl"/>
</dbReference>
<keyword evidence="3 12" id="KW-0732">Signal</keyword>
<evidence type="ECO:0000256" key="9">
    <source>
        <dbReference type="ARBA" id="ARBA00042469"/>
    </source>
</evidence>
<dbReference type="Pfam" id="PF21376">
    <property type="entry name" value="TOR1A_C"/>
    <property type="match status" value="1"/>
</dbReference>
<protein>
    <recommendedName>
        <fullName evidence="8">Torsin-2A</fullName>
    </recommendedName>
    <alternativeName>
        <fullName evidence="9">Torsin family 2 member A</fullName>
    </alternativeName>
</protein>
<evidence type="ECO:0000256" key="1">
    <source>
        <dbReference type="ARBA" id="ARBA00004319"/>
    </source>
</evidence>
<feature type="binding site" evidence="10">
    <location>
        <begin position="93"/>
        <end position="100"/>
    </location>
    <ligand>
        <name>ATP</name>
        <dbReference type="ChEBI" id="CHEBI:30616"/>
    </ligand>
</feature>
<name>A0A9L0RU30_HORSE</name>
<keyword evidence="7" id="KW-0325">Glycoprotein</keyword>
<dbReference type="InterPro" id="IPR010448">
    <property type="entry name" value="Torsin"/>
</dbReference>
<evidence type="ECO:0000256" key="3">
    <source>
        <dbReference type="ARBA" id="ARBA00022729"/>
    </source>
</evidence>
<dbReference type="GO" id="GO:0005524">
    <property type="term" value="F:ATP binding"/>
    <property type="evidence" value="ECO:0007669"/>
    <property type="project" value="UniProtKB-KW"/>
</dbReference>
<evidence type="ECO:0000256" key="2">
    <source>
        <dbReference type="ARBA" id="ARBA00006235"/>
    </source>
</evidence>
<proteinExistence type="inferred from homology"/>
<evidence type="ECO:0000259" key="13">
    <source>
        <dbReference type="Pfam" id="PF21376"/>
    </source>
</evidence>
<comment type="subcellular location">
    <subcellularLocation>
        <location evidence="1">Endoplasmic reticulum lumen</location>
    </subcellularLocation>
</comment>
<sequence>MAAVTRGCRSWGSLLGLLALVSAAAAAWDLTSLHCSFGTFCECDFRPDFQGLECDLAQHLAGQHLARALVVKALKAFVQDPAPTKPLVLSLHGWTGTGKSYVSSLLAHYLFRDGLRSPHVHHFSPVIHFPHPSQMERYKGLSGLIWFSCQHYLEGSGSRKEPSPFREGSRCQGRSPEQKDLKSWVQGNLTTCGRSLFLFDEMDKLTPGLMEVLRPFLGSSWVVYGTNYRKAIFIFISNTGGEQINQVALEAWRSHRDREEIRLQELEPVISRAVLDNPHHGFWRSGIMEEHLLDALVPFLPLQRHHVRHCVLNELAQLGLEPRDEVVQAVLDSTTFFPEDEQLFSSNGCKTVASRIPFFL</sequence>
<dbReference type="AlphaFoldDB" id="A0A9L0RU30"/>
<feature type="chain" id="PRO_5040462894" description="Torsin-2A" evidence="12">
    <location>
        <begin position="27"/>
        <end position="360"/>
    </location>
</feature>
<keyword evidence="15" id="KW-1185">Reference proteome</keyword>
<accession>A0A9L0RU30</accession>
<dbReference type="GO" id="GO:0016887">
    <property type="term" value="F:ATP hydrolysis activity"/>
    <property type="evidence" value="ECO:0007669"/>
    <property type="project" value="InterPro"/>
</dbReference>
<evidence type="ECO:0000256" key="6">
    <source>
        <dbReference type="ARBA" id="ARBA00022840"/>
    </source>
</evidence>
<feature type="signal peptide" evidence="12">
    <location>
        <begin position="1"/>
        <end position="26"/>
    </location>
</feature>
<evidence type="ECO:0000256" key="5">
    <source>
        <dbReference type="ARBA" id="ARBA00022824"/>
    </source>
</evidence>
<dbReference type="GeneTree" id="ENSGT00950000182888"/>
<evidence type="ECO:0000256" key="4">
    <source>
        <dbReference type="ARBA" id="ARBA00022741"/>
    </source>
</evidence>
<keyword evidence="6 10" id="KW-0067">ATP-binding</keyword>
<evidence type="ECO:0000313" key="15">
    <source>
        <dbReference type="Proteomes" id="UP000002281"/>
    </source>
</evidence>
<evidence type="ECO:0000256" key="10">
    <source>
        <dbReference type="PIRSR" id="PIRSR038079-1"/>
    </source>
</evidence>
<dbReference type="InterPro" id="IPR017378">
    <property type="entry name" value="Torsin_1/2"/>
</dbReference>
<dbReference type="InterPro" id="IPR049337">
    <property type="entry name" value="TOR1A_C"/>
</dbReference>
<evidence type="ECO:0000256" key="12">
    <source>
        <dbReference type="SAM" id="SignalP"/>
    </source>
</evidence>
<feature type="compositionally biased region" description="Basic and acidic residues" evidence="11">
    <location>
        <begin position="157"/>
        <end position="169"/>
    </location>
</feature>
<dbReference type="GO" id="GO:0005788">
    <property type="term" value="C:endoplasmic reticulum lumen"/>
    <property type="evidence" value="ECO:0000318"/>
    <property type="project" value="GO_Central"/>
</dbReference>
<dbReference type="PANTHER" id="PTHR10760">
    <property type="entry name" value="TORSIN"/>
    <property type="match status" value="1"/>
</dbReference>
<feature type="region of interest" description="Disordered" evidence="11">
    <location>
        <begin position="156"/>
        <end position="177"/>
    </location>
</feature>
<dbReference type="PIRSF" id="PIRSF038079">
    <property type="entry name" value="Torsin_2A"/>
    <property type="match status" value="1"/>
</dbReference>
<comment type="similarity">
    <text evidence="2">Belongs to the ClpA/ClpB family. Torsin subfamily.</text>
</comment>
<keyword evidence="4 10" id="KW-0547">Nucleotide-binding</keyword>
<dbReference type="Proteomes" id="UP000002281">
    <property type="component" value="Chromosome 25"/>
</dbReference>
<feature type="domain" description="Torsin-1A C-terminal" evidence="13">
    <location>
        <begin position="305"/>
        <end position="359"/>
    </location>
</feature>
<evidence type="ECO:0000313" key="14">
    <source>
        <dbReference type="Ensembl" id="ENSECAP00000067330.1"/>
    </source>
</evidence>
<dbReference type="PANTHER" id="PTHR10760:SF4">
    <property type="entry name" value="TORSIN-2A"/>
    <property type="match status" value="1"/>
</dbReference>
<evidence type="ECO:0000256" key="11">
    <source>
        <dbReference type="SAM" id="MobiDB-lite"/>
    </source>
</evidence>
<dbReference type="InterPro" id="IPR027417">
    <property type="entry name" value="P-loop_NTPase"/>
</dbReference>
<gene>
    <name evidence="14" type="primary">TOR2A</name>
</gene>
<dbReference type="Gene3D" id="3.40.50.300">
    <property type="entry name" value="P-loop containing nucleotide triphosphate hydrolases"/>
    <property type="match status" value="1"/>
</dbReference>
<evidence type="ECO:0000256" key="7">
    <source>
        <dbReference type="ARBA" id="ARBA00023180"/>
    </source>
</evidence>
<dbReference type="GO" id="GO:0005635">
    <property type="term" value="C:nuclear envelope"/>
    <property type="evidence" value="ECO:0000318"/>
    <property type="project" value="GO_Central"/>
</dbReference>
<dbReference type="SUPFAM" id="SSF52540">
    <property type="entry name" value="P-loop containing nucleoside triphosphate hydrolases"/>
    <property type="match status" value="1"/>
</dbReference>
<evidence type="ECO:0000256" key="8">
    <source>
        <dbReference type="ARBA" id="ARBA00039191"/>
    </source>
</evidence>
<dbReference type="Pfam" id="PF06309">
    <property type="entry name" value="Torsin"/>
    <property type="match status" value="1"/>
</dbReference>
<organism evidence="14 15">
    <name type="scientific">Equus caballus</name>
    <name type="common">Horse</name>
    <dbReference type="NCBI Taxonomy" id="9796"/>
    <lineage>
        <taxon>Eukaryota</taxon>
        <taxon>Metazoa</taxon>
        <taxon>Chordata</taxon>
        <taxon>Craniata</taxon>
        <taxon>Vertebrata</taxon>
        <taxon>Euteleostomi</taxon>
        <taxon>Mammalia</taxon>
        <taxon>Eutheria</taxon>
        <taxon>Laurasiatheria</taxon>
        <taxon>Perissodactyla</taxon>
        <taxon>Equidae</taxon>
        <taxon>Equus</taxon>
    </lineage>
</organism>
<reference evidence="14 15" key="1">
    <citation type="journal article" date="2009" name="Science">
        <title>Genome sequence, comparative analysis, and population genetics of the domestic horse.</title>
        <authorList>
            <consortium name="Broad Institute Genome Sequencing Platform"/>
            <consortium name="Broad Institute Whole Genome Assembly Team"/>
            <person name="Wade C.M."/>
            <person name="Giulotto E."/>
            <person name="Sigurdsson S."/>
            <person name="Zoli M."/>
            <person name="Gnerre S."/>
            <person name="Imsland F."/>
            <person name="Lear T.L."/>
            <person name="Adelson D.L."/>
            <person name="Bailey E."/>
            <person name="Bellone R.R."/>
            <person name="Bloecker H."/>
            <person name="Distl O."/>
            <person name="Edgar R.C."/>
            <person name="Garber M."/>
            <person name="Leeb T."/>
            <person name="Mauceli E."/>
            <person name="MacLeod J.N."/>
            <person name="Penedo M.C.T."/>
            <person name="Raison J.M."/>
            <person name="Sharpe T."/>
            <person name="Vogel J."/>
            <person name="Andersson L."/>
            <person name="Antczak D.F."/>
            <person name="Biagi T."/>
            <person name="Binns M.M."/>
            <person name="Chowdhary B.P."/>
            <person name="Coleman S.J."/>
            <person name="Della Valle G."/>
            <person name="Fryc S."/>
            <person name="Guerin G."/>
            <person name="Hasegawa T."/>
            <person name="Hill E.W."/>
            <person name="Jurka J."/>
            <person name="Kiialainen A."/>
            <person name="Lindgren G."/>
            <person name="Liu J."/>
            <person name="Magnani E."/>
            <person name="Mickelson J.R."/>
            <person name="Murray J."/>
            <person name="Nergadze S.G."/>
            <person name="Onofrio R."/>
            <person name="Pedroni S."/>
            <person name="Piras M.F."/>
            <person name="Raudsepp T."/>
            <person name="Rocchi M."/>
            <person name="Roeed K.H."/>
            <person name="Ryder O.A."/>
            <person name="Searle S."/>
            <person name="Skow L."/>
            <person name="Swinburne J.E."/>
            <person name="Syvaenen A.C."/>
            <person name="Tozaki T."/>
            <person name="Valberg S.J."/>
            <person name="Vaudin M."/>
            <person name="White J.R."/>
            <person name="Zody M.C."/>
            <person name="Lander E.S."/>
            <person name="Lindblad-Toh K."/>
        </authorList>
    </citation>
    <scope>NUCLEOTIDE SEQUENCE [LARGE SCALE GENOMIC DNA]</scope>
    <source>
        <strain evidence="14 15">Thoroughbred</strain>
    </source>
</reference>
<dbReference type="Ensembl" id="ENSECAT00000107290.1">
    <property type="protein sequence ID" value="ENSECAP00000067330.1"/>
    <property type="gene ID" value="ENSECAG00000014482.4"/>
</dbReference>
<keyword evidence="5" id="KW-0256">Endoplasmic reticulum</keyword>
<reference evidence="14" key="2">
    <citation type="submission" date="2025-08" db="UniProtKB">
        <authorList>
            <consortium name="Ensembl"/>
        </authorList>
    </citation>
    <scope>IDENTIFICATION</scope>
    <source>
        <strain evidence="14">Thoroughbred</strain>
    </source>
</reference>
<reference evidence="14" key="3">
    <citation type="submission" date="2025-09" db="UniProtKB">
        <authorList>
            <consortium name="Ensembl"/>
        </authorList>
    </citation>
    <scope>IDENTIFICATION</scope>
    <source>
        <strain evidence="14">Thoroughbred</strain>
    </source>
</reference>